<reference evidence="3" key="1">
    <citation type="submission" date="2018-02" db="EMBL/GenBank/DDBJ databases">
        <authorList>
            <person name="Hausmann B."/>
        </authorList>
    </citation>
    <scope>NUCLEOTIDE SEQUENCE [LARGE SCALE GENOMIC DNA]</scope>
    <source>
        <strain evidence="3">Peat soil MAG SbA1</strain>
    </source>
</reference>
<gene>
    <name evidence="2" type="ORF">SBA1_530050</name>
</gene>
<accession>A0A2U3KXK1</accession>
<evidence type="ECO:0000313" key="3">
    <source>
        <dbReference type="Proteomes" id="UP000238701"/>
    </source>
</evidence>
<sequence>MSSIAHGTESQALQAPSSRRSQTFLRIVVLTVLFTAAASYEVRQLSSLSSAEVWIHLRTGSWILQNHAVPHTGLFSQYTNLSWNDSSWGFDLLLGIAYRLFGLRAIPIITMLLKVALAIVTYQLARAGRSRFWQSVLLSAVAQFLIYGLQPLPYVCSILFLAVELRILNLSRQEGSSTQALFWLPVLFVLWANLHAQFILGLGVLMLFAVCEIVEGKLRTFGAQWISNRFVSSDTGKVGLVALSSFAATLVNPYTYHLFPVALKSLYSGAEFKYFLEFQALDFRRPQHYVMMLLVMTAFLSLGRLRSIALFELAILLGATGVAFRIQRDNWFVVLPAIALFSSGVFWLPKEEESTASRARAMAWAWAALLPVAVILVGILALPGKEELINKLSETMPVKACDYIRAHQLRGPIFNTYAFGSFLTWYLPDYPVVIDVRNELYGDQMLDDYNSVIQGNRRIEDAPMLAQAGTLLLEKNSGLGRALTTFPVLEARYEQVYSDDLASVFVPLPTQDLGK</sequence>
<organism evidence="2 3">
    <name type="scientific">Candidatus Sulfotelmatobacter kueseliae</name>
    <dbReference type="NCBI Taxonomy" id="2042962"/>
    <lineage>
        <taxon>Bacteria</taxon>
        <taxon>Pseudomonadati</taxon>
        <taxon>Acidobacteriota</taxon>
        <taxon>Terriglobia</taxon>
        <taxon>Terriglobales</taxon>
        <taxon>Candidatus Korobacteraceae</taxon>
        <taxon>Candidatus Sulfotelmatobacter</taxon>
    </lineage>
</organism>
<feature type="transmembrane region" description="Helical" evidence="1">
    <location>
        <begin position="361"/>
        <end position="382"/>
    </location>
</feature>
<feature type="transmembrane region" description="Helical" evidence="1">
    <location>
        <begin position="331"/>
        <end position="349"/>
    </location>
</feature>
<evidence type="ECO:0008006" key="4">
    <source>
        <dbReference type="Google" id="ProtNLM"/>
    </source>
</evidence>
<evidence type="ECO:0000256" key="1">
    <source>
        <dbReference type="SAM" id="Phobius"/>
    </source>
</evidence>
<feature type="transmembrane region" description="Helical" evidence="1">
    <location>
        <begin position="182"/>
        <end position="210"/>
    </location>
</feature>
<feature type="transmembrane region" description="Helical" evidence="1">
    <location>
        <begin position="308"/>
        <end position="324"/>
    </location>
</feature>
<dbReference type="Proteomes" id="UP000238701">
    <property type="component" value="Unassembled WGS sequence"/>
</dbReference>
<dbReference type="OrthoDB" id="103336at2"/>
<evidence type="ECO:0000313" key="2">
    <source>
        <dbReference type="EMBL" id="SPF44406.1"/>
    </source>
</evidence>
<dbReference type="EMBL" id="OMOD01000148">
    <property type="protein sequence ID" value="SPF44406.1"/>
    <property type="molecule type" value="Genomic_DNA"/>
</dbReference>
<dbReference type="AlphaFoldDB" id="A0A2U3KXK1"/>
<keyword evidence="1" id="KW-0812">Transmembrane</keyword>
<proteinExistence type="predicted"/>
<protein>
    <recommendedName>
        <fullName evidence="4">Glycosyltransferase RgtA/B/C/D-like domain-containing protein</fullName>
    </recommendedName>
</protein>
<keyword evidence="1" id="KW-0472">Membrane</keyword>
<keyword evidence="1" id="KW-1133">Transmembrane helix</keyword>
<name>A0A2U3KXK1_9BACT</name>
<feature type="transmembrane region" description="Helical" evidence="1">
    <location>
        <begin position="101"/>
        <end position="124"/>
    </location>
</feature>
<feature type="transmembrane region" description="Helical" evidence="1">
    <location>
        <begin position="136"/>
        <end position="162"/>
    </location>
</feature>